<dbReference type="InterPro" id="IPR050473">
    <property type="entry name" value="A2M/Complement_sys"/>
</dbReference>
<dbReference type="InterPro" id="IPR002890">
    <property type="entry name" value="MG2"/>
</dbReference>
<evidence type="ECO:0000256" key="4">
    <source>
        <dbReference type="ARBA" id="ARBA00022900"/>
    </source>
</evidence>
<proteinExistence type="inferred from homology"/>
<accession>A0A8C5Q2X5</accession>
<feature type="domain" description="Alpha-2-macroglobulin bait region" evidence="7">
    <location>
        <begin position="368"/>
        <end position="517"/>
    </location>
</feature>
<reference evidence="10" key="1">
    <citation type="submission" date="2025-08" db="UniProtKB">
        <authorList>
            <consortium name="Ensembl"/>
        </authorList>
    </citation>
    <scope>IDENTIFICATION</scope>
</reference>
<dbReference type="SMART" id="SM01360">
    <property type="entry name" value="A2M"/>
    <property type="match status" value="1"/>
</dbReference>
<dbReference type="GO" id="GO:0004867">
    <property type="term" value="F:serine-type endopeptidase inhibitor activity"/>
    <property type="evidence" value="ECO:0007669"/>
    <property type="project" value="UniProtKB-KW"/>
</dbReference>
<dbReference type="Gene3D" id="2.60.120.1540">
    <property type="match status" value="1"/>
</dbReference>
<dbReference type="Gene3D" id="2.60.40.1940">
    <property type="match status" value="1"/>
</dbReference>
<evidence type="ECO:0000259" key="7">
    <source>
        <dbReference type="SMART" id="SM01359"/>
    </source>
</evidence>
<dbReference type="Pfam" id="PF07678">
    <property type="entry name" value="TED_complement"/>
    <property type="match status" value="2"/>
</dbReference>
<dbReference type="InterPro" id="IPR036595">
    <property type="entry name" value="A-macroglobulin_rcpt-bd_sf"/>
</dbReference>
<sequence length="1111" mass="124185">MNPSSVCLLRCFLRPPHGGGFTSGLIPGAADNETCSLVEGRSLLRCRLYAVIFPSEIRVLSPQLACLHVEGASGETSPYMSLNKIFLLQIPNPSEQNEEVCTINVVIKMPQETLFKQTKVLLKKERSSVVVQTDKPIYKPGQTVKFRVISLTENLQPEKNQDPANNRIGQWLNVTLNEGISEFSLPLSAEPTLGDYKVWVKGKVSTFSVQEYGEGHTDTLLPKFEIRLHLPKAVMFNQETIPVKVCGKYTYGKPVQGAYRIKVCREYARPYLSHVPGLRALCTEINGKVRRHAVYSGGRAGIFRDFMFSLLISCLAICRVLHGDHPLSSTQARTTEEQTQPILRLVVPDHSNAYLYLSSFYSRSKSFLKLRSLGNVLPCEGQQEVQMDYIINGAKLDMETKKLDFHYLLISKGSLWKSGTIEIPITSDDLTGSTSFNFPLTPDVSPNLRVLAYILLPDGEIAADSAKFTVQRCFKNKVSVGFTPDEVLPGSDVSLQIQADPGSLCGLRVVDHSVILMKPEKELTADKVRYSSMFLYFKHNQNKKIYPVPDRSKAVLLYPPQAAYARNPEYSICKEGANKGCFPRQPNHNKSFQCAGRYLAQGCVLKTHTCLFVSSDCHFISHCCGFLYRDSGSVVLHETAPDTITDWNAGAFCMGPSGFGLASPASLRVFQPFFVDLTLPYSVVRGESFTLKASVFNYLKEWYQRQLTYKHGDGSYSAFGKSDKEGNTWLTAFVVKSFSKARPYIFIDETHLNQSFNWLKKHRKDDGCFQTIGKLFNTALKVPCLSPPPTLCYDPLVADALSCLRKAAVDVSNVYTQALLAYTFTLAEDTETRQILLEKLEKQAVRKDGQLHWERPSAKPTSDHPFWYRAPSAEVELTSYMLMTSLSGPEKNLGRASEIVNWLSKQQNPYGGFSSTQDTVVALHDAGDVTVTVRSQTGVQEFHVDNTNRLLLQKASLPDIPGDYTLTASGSGCVYVQTVLRYNVPPPRSDATFVIRVEVKPDQCPEEAAKKLQLNIYTEYTGPREKSNMALIEVKMLSGYIPVKISVRELEKSKVIQRSEISSDMVTLYLNEIGHKSLHLPIMVVQDIEVKNLKPATVKVFDYYETGKGVC</sequence>
<dbReference type="Gene3D" id="2.60.40.1930">
    <property type="match status" value="2"/>
</dbReference>
<organism evidence="10 11">
    <name type="scientific">Leptobrachium leishanense</name>
    <name type="common">Leishan spiny toad</name>
    <dbReference type="NCBI Taxonomy" id="445787"/>
    <lineage>
        <taxon>Eukaryota</taxon>
        <taxon>Metazoa</taxon>
        <taxon>Chordata</taxon>
        <taxon>Craniata</taxon>
        <taxon>Vertebrata</taxon>
        <taxon>Euteleostomi</taxon>
        <taxon>Amphibia</taxon>
        <taxon>Batrachia</taxon>
        <taxon>Anura</taxon>
        <taxon>Pelobatoidea</taxon>
        <taxon>Megophryidae</taxon>
        <taxon>Leptobrachium</taxon>
    </lineage>
</organism>
<evidence type="ECO:0000313" key="11">
    <source>
        <dbReference type="Proteomes" id="UP000694569"/>
    </source>
</evidence>
<dbReference type="InterPro" id="IPR008930">
    <property type="entry name" value="Terpenoid_cyclase/PrenylTrfase"/>
</dbReference>
<dbReference type="PANTHER" id="PTHR11412">
    <property type="entry name" value="MACROGLOBULIN / COMPLEMENT"/>
    <property type="match status" value="1"/>
</dbReference>
<protein>
    <submittedName>
        <fullName evidence="10">Uncharacterized protein</fullName>
    </submittedName>
</protein>
<dbReference type="Ensembl" id="ENSLLET00000033059.1">
    <property type="protein sequence ID" value="ENSLLEP00000031850.1"/>
    <property type="gene ID" value="ENSLLEG00000017611.1"/>
</dbReference>
<evidence type="ECO:0000256" key="2">
    <source>
        <dbReference type="ARBA" id="ARBA00022690"/>
    </source>
</evidence>
<dbReference type="InterPro" id="IPR011625">
    <property type="entry name" value="A2M_N_BRD"/>
</dbReference>
<evidence type="ECO:0000259" key="8">
    <source>
        <dbReference type="SMART" id="SM01360"/>
    </source>
</evidence>
<keyword evidence="11" id="KW-1185">Reference proteome</keyword>
<dbReference type="Gene3D" id="1.50.10.20">
    <property type="match status" value="1"/>
</dbReference>
<feature type="domain" description="Alpha-macroglobulin receptor-binding" evidence="9">
    <location>
        <begin position="1027"/>
        <end position="1110"/>
    </location>
</feature>
<dbReference type="InterPro" id="IPR041555">
    <property type="entry name" value="MG3"/>
</dbReference>
<comment type="similarity">
    <text evidence="1">Belongs to the protease inhibitor I39 (alpha-2-macroglobulin) family.</text>
</comment>
<evidence type="ECO:0000256" key="1">
    <source>
        <dbReference type="ARBA" id="ARBA00010952"/>
    </source>
</evidence>
<keyword evidence="4" id="KW-0722">Serine protease inhibitor</keyword>
<dbReference type="Gene3D" id="2.20.130.20">
    <property type="match status" value="1"/>
</dbReference>
<dbReference type="SMART" id="SM01359">
    <property type="entry name" value="A2M_N_2"/>
    <property type="match status" value="1"/>
</dbReference>
<keyword evidence="5" id="KW-1015">Disulfide bond</keyword>
<evidence type="ECO:0000256" key="6">
    <source>
        <dbReference type="ARBA" id="ARBA00023180"/>
    </source>
</evidence>
<dbReference type="SUPFAM" id="SSF49410">
    <property type="entry name" value="Alpha-macroglobulin receptor domain"/>
    <property type="match status" value="1"/>
</dbReference>
<evidence type="ECO:0000313" key="10">
    <source>
        <dbReference type="Ensembl" id="ENSLLEP00000031850.1"/>
    </source>
</evidence>
<dbReference type="Proteomes" id="UP000694569">
    <property type="component" value="Unplaced"/>
</dbReference>
<dbReference type="GO" id="GO:0005615">
    <property type="term" value="C:extracellular space"/>
    <property type="evidence" value="ECO:0007669"/>
    <property type="project" value="InterPro"/>
</dbReference>
<dbReference type="Pfam" id="PF07677">
    <property type="entry name" value="A2M_recep"/>
    <property type="match status" value="1"/>
</dbReference>
<dbReference type="Gene3D" id="6.20.50.160">
    <property type="match status" value="1"/>
</dbReference>
<keyword evidence="3" id="KW-0732">Signal</keyword>
<dbReference type="AlphaFoldDB" id="A0A8C5Q2X5"/>
<dbReference type="SUPFAM" id="SSF48239">
    <property type="entry name" value="Terpenoid cyclases/Protein prenyltransferases"/>
    <property type="match status" value="1"/>
</dbReference>
<dbReference type="Pfam" id="PF07703">
    <property type="entry name" value="A2M_BRD"/>
    <property type="match status" value="1"/>
</dbReference>
<evidence type="ECO:0000259" key="9">
    <source>
        <dbReference type="SMART" id="SM01361"/>
    </source>
</evidence>
<keyword evidence="6" id="KW-0325">Glycoprotein</keyword>
<dbReference type="PANTHER" id="PTHR11412:SF182">
    <property type="entry name" value="ALPHA-2-MACROGLOBULIN-LIKE PROTEIN 1"/>
    <property type="match status" value="1"/>
</dbReference>
<reference evidence="10" key="2">
    <citation type="submission" date="2025-09" db="UniProtKB">
        <authorList>
            <consortium name="Ensembl"/>
        </authorList>
    </citation>
    <scope>IDENTIFICATION</scope>
</reference>
<dbReference type="GeneTree" id="ENSGT00940000163990"/>
<feature type="domain" description="Alpha-2-macroglobulin" evidence="8">
    <location>
        <begin position="609"/>
        <end position="709"/>
    </location>
</feature>
<dbReference type="FunFam" id="2.60.40.1930:FF:000001">
    <property type="entry name" value="CD109 isoform 3"/>
    <property type="match status" value="1"/>
</dbReference>
<keyword evidence="2" id="KW-0646">Protease inhibitor</keyword>
<dbReference type="Gene3D" id="2.60.40.690">
    <property type="entry name" value="Alpha-macroglobulin, receptor-binding domain"/>
    <property type="match status" value="1"/>
</dbReference>
<dbReference type="InterPro" id="IPR009048">
    <property type="entry name" value="A-macroglobulin_rcpt-bd"/>
</dbReference>
<dbReference type="InterPro" id="IPR001599">
    <property type="entry name" value="Macroglobln_a2"/>
</dbReference>
<dbReference type="InterPro" id="IPR011626">
    <property type="entry name" value="Alpha-macroglobulin_TED"/>
</dbReference>
<dbReference type="SMART" id="SM01361">
    <property type="entry name" value="A2M_recep"/>
    <property type="match status" value="1"/>
</dbReference>
<dbReference type="Pfam" id="PF01835">
    <property type="entry name" value="MG2"/>
    <property type="match status" value="1"/>
</dbReference>
<evidence type="ECO:0000256" key="3">
    <source>
        <dbReference type="ARBA" id="ARBA00022729"/>
    </source>
</evidence>
<name>A0A8C5Q2X5_9ANUR</name>
<dbReference type="Pfam" id="PF17791">
    <property type="entry name" value="MG3"/>
    <property type="match status" value="1"/>
</dbReference>
<evidence type="ECO:0000256" key="5">
    <source>
        <dbReference type="ARBA" id="ARBA00023157"/>
    </source>
</evidence>